<name>Q08NT1_STIAD</name>
<dbReference type="EMBL" id="AAMD01000267">
    <property type="protein sequence ID" value="EAU62141.1"/>
    <property type="molecule type" value="Genomic_DNA"/>
</dbReference>
<feature type="compositionally biased region" description="Basic residues" evidence="1">
    <location>
        <begin position="78"/>
        <end position="100"/>
    </location>
</feature>
<feature type="region of interest" description="Disordered" evidence="1">
    <location>
        <begin position="1"/>
        <end position="131"/>
    </location>
</feature>
<proteinExistence type="predicted"/>
<reference evidence="2 3" key="1">
    <citation type="submission" date="2006-04" db="EMBL/GenBank/DDBJ databases">
        <authorList>
            <person name="Nierman W.C."/>
        </authorList>
    </citation>
    <scope>NUCLEOTIDE SEQUENCE [LARGE SCALE GENOMIC DNA]</scope>
    <source>
        <strain evidence="2 3">DW4/3-1</strain>
    </source>
</reference>
<gene>
    <name evidence="2" type="ORF">STIAU_4534</name>
</gene>
<dbReference type="AlphaFoldDB" id="Q08NT1"/>
<sequence>MSHHACLRVQRSQQRGQDHQGAAGGRLAQDPAQPAAQGRHLPHGRARPGRRQPGGGAQGGRGGARRARHRPAQDGARPRHHRGHRHHHAPARHAAGRGRHPGGVAHRAGGPGGEGALQAHPVRHQAAGERG</sequence>
<feature type="compositionally biased region" description="Gly residues" evidence="1">
    <location>
        <begin position="52"/>
        <end position="62"/>
    </location>
</feature>
<accession>Q08NT1</accession>
<comment type="caution">
    <text evidence="2">The sequence shown here is derived from an EMBL/GenBank/DDBJ whole genome shotgun (WGS) entry which is preliminary data.</text>
</comment>
<evidence type="ECO:0000256" key="1">
    <source>
        <dbReference type="SAM" id="MobiDB-lite"/>
    </source>
</evidence>
<feature type="compositionally biased region" description="Basic residues" evidence="1">
    <location>
        <begin position="40"/>
        <end position="50"/>
    </location>
</feature>
<protein>
    <submittedName>
        <fullName evidence="2">Uncharacterized protein</fullName>
    </submittedName>
</protein>
<dbReference type="Proteomes" id="UP000032702">
    <property type="component" value="Unassembled WGS sequence"/>
</dbReference>
<evidence type="ECO:0000313" key="3">
    <source>
        <dbReference type="Proteomes" id="UP000032702"/>
    </source>
</evidence>
<organism evidence="2 3">
    <name type="scientific">Stigmatella aurantiaca (strain DW4/3-1)</name>
    <dbReference type="NCBI Taxonomy" id="378806"/>
    <lineage>
        <taxon>Bacteria</taxon>
        <taxon>Pseudomonadati</taxon>
        <taxon>Myxococcota</taxon>
        <taxon>Myxococcia</taxon>
        <taxon>Myxococcales</taxon>
        <taxon>Cystobacterineae</taxon>
        <taxon>Archangiaceae</taxon>
        <taxon>Stigmatella</taxon>
    </lineage>
</organism>
<evidence type="ECO:0000313" key="2">
    <source>
        <dbReference type="EMBL" id="EAU62141.1"/>
    </source>
</evidence>
<feature type="non-terminal residue" evidence="2">
    <location>
        <position position="131"/>
    </location>
</feature>